<dbReference type="EMBL" id="GL833149">
    <property type="protein sequence ID" value="EGB04647.1"/>
    <property type="molecule type" value="Genomic_DNA"/>
</dbReference>
<feature type="transmembrane region" description="Helical" evidence="5">
    <location>
        <begin position="452"/>
        <end position="472"/>
    </location>
</feature>
<evidence type="ECO:0000256" key="3">
    <source>
        <dbReference type="ARBA" id="ARBA00022989"/>
    </source>
</evidence>
<reference evidence="6 7" key="1">
    <citation type="journal article" date="2011" name="Proc. Natl. Acad. Sci. U.S.A.">
        <title>Niche of harmful alga Aureococcus anophagefferens revealed through ecogenomics.</title>
        <authorList>
            <person name="Gobler C.J."/>
            <person name="Berry D.L."/>
            <person name="Dyhrman S.T."/>
            <person name="Wilhelm S.W."/>
            <person name="Salamov A."/>
            <person name="Lobanov A.V."/>
            <person name="Zhang Y."/>
            <person name="Collier J.L."/>
            <person name="Wurch L.L."/>
            <person name="Kustka A.B."/>
            <person name="Dill B.D."/>
            <person name="Shah M."/>
            <person name="VerBerkmoes N.C."/>
            <person name="Kuo A."/>
            <person name="Terry A."/>
            <person name="Pangilinan J."/>
            <person name="Lindquist E.A."/>
            <person name="Lucas S."/>
            <person name="Paulsen I.T."/>
            <person name="Hattenrath-Lehmann T.K."/>
            <person name="Talmage S.C."/>
            <person name="Walker E.A."/>
            <person name="Koch F."/>
            <person name="Burson A.M."/>
            <person name="Marcoval M.A."/>
            <person name="Tang Y.Z."/>
            <person name="Lecleir G.R."/>
            <person name="Coyne K.J."/>
            <person name="Berg G.M."/>
            <person name="Bertrand E.M."/>
            <person name="Saito M.A."/>
            <person name="Gladyshev V.N."/>
            <person name="Grigoriev I.V."/>
        </authorList>
    </citation>
    <scope>NUCLEOTIDE SEQUENCE [LARGE SCALE GENOMIC DNA]</scope>
    <source>
        <strain evidence="7">CCMP 1984</strain>
    </source>
</reference>
<dbReference type="GeneID" id="20226051"/>
<organism evidence="7">
    <name type="scientific">Aureococcus anophagefferens</name>
    <name type="common">Harmful bloom alga</name>
    <dbReference type="NCBI Taxonomy" id="44056"/>
    <lineage>
        <taxon>Eukaryota</taxon>
        <taxon>Sar</taxon>
        <taxon>Stramenopiles</taxon>
        <taxon>Ochrophyta</taxon>
        <taxon>Pelagophyceae</taxon>
        <taxon>Pelagomonadales</taxon>
        <taxon>Pelagomonadaceae</taxon>
        <taxon>Aureococcus</taxon>
    </lineage>
</organism>
<dbReference type="KEGG" id="aaf:AURANDRAFT_67041"/>
<dbReference type="GO" id="GO:0016020">
    <property type="term" value="C:membrane"/>
    <property type="evidence" value="ECO:0007669"/>
    <property type="project" value="UniProtKB-SubCell"/>
</dbReference>
<comment type="subcellular location">
    <subcellularLocation>
        <location evidence="1">Membrane</location>
        <topology evidence="1">Single-pass membrane protein</topology>
    </subcellularLocation>
</comment>
<evidence type="ECO:0000256" key="1">
    <source>
        <dbReference type="ARBA" id="ARBA00004167"/>
    </source>
</evidence>
<feature type="transmembrane region" description="Helical" evidence="5">
    <location>
        <begin position="345"/>
        <end position="367"/>
    </location>
</feature>
<dbReference type="OrthoDB" id="2019083at2759"/>
<protein>
    <recommendedName>
        <fullName evidence="8">Glycosyltransferase family 92 protein</fullName>
    </recommendedName>
</protein>
<dbReference type="Proteomes" id="UP000002729">
    <property type="component" value="Unassembled WGS sequence"/>
</dbReference>
<evidence type="ECO:0000313" key="7">
    <source>
        <dbReference type="Proteomes" id="UP000002729"/>
    </source>
</evidence>
<dbReference type="AlphaFoldDB" id="F0YJR2"/>
<dbReference type="eggNOG" id="ENOG502SFFS">
    <property type="taxonomic scope" value="Eukaryota"/>
</dbReference>
<feature type="region of interest" description="Disordered" evidence="4">
    <location>
        <begin position="624"/>
        <end position="647"/>
    </location>
</feature>
<dbReference type="RefSeq" id="XP_009040752.1">
    <property type="nucleotide sequence ID" value="XM_009042504.1"/>
</dbReference>
<evidence type="ECO:0000256" key="4">
    <source>
        <dbReference type="SAM" id="MobiDB-lite"/>
    </source>
</evidence>
<feature type="transmembrane region" description="Helical" evidence="5">
    <location>
        <begin position="411"/>
        <end position="432"/>
    </location>
</feature>
<feature type="transmembrane region" description="Helical" evidence="5">
    <location>
        <begin position="538"/>
        <end position="562"/>
    </location>
</feature>
<dbReference type="PANTHER" id="PTHR21461">
    <property type="entry name" value="GLYCOSYLTRANSFERASE FAMILY 92 PROTEIN"/>
    <property type="match status" value="1"/>
</dbReference>
<keyword evidence="7" id="KW-1185">Reference proteome</keyword>
<keyword evidence="2 5" id="KW-0812">Transmembrane</keyword>
<name>F0YJR2_AURAN</name>
<dbReference type="GO" id="GO:0016757">
    <property type="term" value="F:glycosyltransferase activity"/>
    <property type="evidence" value="ECO:0007669"/>
    <property type="project" value="TreeGrafter"/>
</dbReference>
<evidence type="ECO:0008006" key="8">
    <source>
        <dbReference type="Google" id="ProtNLM"/>
    </source>
</evidence>
<proteinExistence type="predicted"/>
<dbReference type="GO" id="GO:0005737">
    <property type="term" value="C:cytoplasm"/>
    <property type="evidence" value="ECO:0007669"/>
    <property type="project" value="TreeGrafter"/>
</dbReference>
<accession>F0YJR2</accession>
<feature type="transmembrane region" description="Helical" evidence="5">
    <location>
        <begin position="314"/>
        <end position="333"/>
    </location>
</feature>
<dbReference type="PANTHER" id="PTHR21461:SF69">
    <property type="entry name" value="GLYCOSYLTRANSFERASE FAMILY 92 PROTEIN"/>
    <property type="match status" value="1"/>
</dbReference>
<keyword evidence="5" id="KW-0472">Membrane</keyword>
<gene>
    <name evidence="6" type="ORF">AURANDRAFT_67041</name>
</gene>
<evidence type="ECO:0000256" key="2">
    <source>
        <dbReference type="ARBA" id="ARBA00022692"/>
    </source>
</evidence>
<keyword evidence="3 5" id="KW-1133">Transmembrane helix</keyword>
<feature type="region of interest" description="Disordered" evidence="4">
    <location>
        <begin position="739"/>
        <end position="814"/>
    </location>
</feature>
<feature type="compositionally biased region" description="Basic and acidic residues" evidence="4">
    <location>
        <begin position="629"/>
        <end position="646"/>
    </location>
</feature>
<evidence type="ECO:0000313" key="6">
    <source>
        <dbReference type="EMBL" id="EGB04647.1"/>
    </source>
</evidence>
<dbReference type="InParanoid" id="F0YJR2"/>
<sequence>MRPPAWCPAAPLVTNRSRSRPFFLVAALHVRLYDSDPAKLTVDDLLHWLAWHRYAGVEKVFVYDAHLRESERFEGDPRIRAAARAGFLEYVDWGAVARRNVRADGSLAGKHVAAVQLPAARDAHRRAVDVAKWMLLVDVDEYASVDADEPPRGFLGARVRAESRRAERGRPVRVSQLVLPTVIFEGPRDGRRGPMLARQVVRRRDAAHNRSATKAIVRLDAVAEYNVHKSTVAFGRTVAVARSSLFVRHYHAGRSVGYRSWPELRRDPEALGELLGRTEPADCRAICDAVLACDRAAADDDAPPLALGAAALRVYWAGSVFFCSIGAICLVLVGRSIASRTESPLSAQGTLLNTVLPVLLGDALFVFSRGPAPGKPSSRTRRRRYLPYHVFNLYTDGGGNERGAVCAASGFLGILASTLGLCGAAAMAYAPWRAIRDAAACRRSRGAPRGRLLAACALMVLWSCGCATAPLLRDNVGTNRGFYCAALGRPRLRAAVAHHLERRRGPDGVVPYDTRRKIGDHGTEAESPRRAVRDASRLGLGIFLGILAFWGPIIATVVCHLLGVRTPVGLEFAAGLVAKMKPPFDAYLLMRLKALRDSFFVRALVARLRRISRTLGAAAPRLGKLMPRRPSDRRRSSATKADHEAAVELPESSLCDYAGALEPAEGVEAWDGDERKVEAEGVEAWDGDERKVEAEGGEAWDGDERKVEALRDDGPRVAPVAWDDGGDHPEEHGVGHVLEHRTSSRRSMLLAGSAPSAISPRNVFASVGDGADSDDDDGGPARNVFASVGDGGDSDDDDGGPAPAYASPRRAEPT</sequence>
<evidence type="ECO:0000256" key="5">
    <source>
        <dbReference type="SAM" id="Phobius"/>
    </source>
</evidence>